<feature type="region of interest" description="Disordered" evidence="1">
    <location>
        <begin position="781"/>
        <end position="810"/>
    </location>
</feature>
<dbReference type="InterPro" id="IPR013783">
    <property type="entry name" value="Ig-like_fold"/>
</dbReference>
<proteinExistence type="predicted"/>
<evidence type="ECO:0000313" key="4">
    <source>
        <dbReference type="Proteomes" id="UP000198217"/>
    </source>
</evidence>
<evidence type="ECO:0000256" key="1">
    <source>
        <dbReference type="SAM" id="MobiDB-lite"/>
    </source>
</evidence>
<evidence type="ECO:0008006" key="5">
    <source>
        <dbReference type="Google" id="ProtNLM"/>
    </source>
</evidence>
<feature type="signal peptide" evidence="2">
    <location>
        <begin position="1"/>
        <end position="22"/>
    </location>
</feature>
<dbReference type="GO" id="GO:0005975">
    <property type="term" value="P:carbohydrate metabolic process"/>
    <property type="evidence" value="ECO:0007669"/>
    <property type="project" value="UniProtKB-ARBA"/>
</dbReference>
<gene>
    <name evidence="3" type="ORF">GA0070609_5353</name>
</gene>
<keyword evidence="2" id="KW-0732">Signal</keyword>
<feature type="chain" id="PRO_5008720204" description="Choice-of-anchor D domain-containing protein" evidence="2">
    <location>
        <begin position="23"/>
        <end position="810"/>
    </location>
</feature>
<evidence type="ECO:0000256" key="2">
    <source>
        <dbReference type="SAM" id="SignalP"/>
    </source>
</evidence>
<dbReference type="AlphaFoldDB" id="A0A1C5K3X8"/>
<keyword evidence="4" id="KW-1185">Reference proteome</keyword>
<dbReference type="Gene3D" id="2.60.40.10">
    <property type="entry name" value="Immunoglobulins"/>
    <property type="match status" value="2"/>
</dbReference>
<sequence>MIGTITAMVAVTAVAAPVSAAAAPAAPYTALTVDGNPLSWWHQGSRVYDQAGGAAFTVTPGAGDELTFRAEQAGDAWTFRMAPPSGETWTVGTTYELTAVNPAEDFAFIDVAHNGATCDEAPGYLSVSEATREAGTERLTSFAAFYVISCGSSRHDLFGEIRWNSTVGYAAAGTDTMSHNFGDRTVGGAAASRTITVRSMGSDPVEYGTAGFDTPGAYSITADTCSGTTRAAGETCTVTVSVQPTKLGGEWTFLRLPDNTVIGERLVQLGVNGVDPRTVTVAPASLAFGDQYIAETGGTQSVTVTGTGDTPITFGAATIGGTDAASFGVKADTCKGATLAKNQTCRVDVVAKAAGGGARSATLQLPNDSLTNPRTVPLTLNGVVGARGTYYPLTPVRIMDTRTGNGAPKAKLGPNGTVNLQVTGRGGVPPAGVGAVVLNVTVAEPTASSYLTVYPAGQARPTASSLNFGKGWIRSNSVTVAVGAGGRVAITNYAGSTHAIVDVVGYYASDNTPIISGVGVGGQLQPVVPLRLFDSRSDWGSKLPAGNQVRLAVNYGPDANWRMRAVVVNITAVSPSASGFLTAWNGEWPEPTTSTVNYGAGSVTPNLAVVPIRHCTDCPWGVDLPTFGVYTHKDTHVIVDIVGFIDDGSLANGLRFDPKTPTRIVDSRIGQGLPTNPGPAVIGTVTAPGSVVADNTRALALNVTAVSPTASTYLKLWPNGITGIDQPDVSNLNAAAGQTVANAAVTLIGPTDRFNVYNHSGTTGVVADVVGTYWLYPGTASGSAGQGVSGDTSRSPYRLGDLPTPDKVRK</sequence>
<accession>A0A1C5K3X8</accession>
<dbReference type="EMBL" id="LT607750">
    <property type="protein sequence ID" value="SCG77229.1"/>
    <property type="molecule type" value="Genomic_DNA"/>
</dbReference>
<dbReference type="Proteomes" id="UP000198217">
    <property type="component" value="Chromosome I"/>
</dbReference>
<reference evidence="3 4" key="1">
    <citation type="submission" date="2016-06" db="EMBL/GenBank/DDBJ databases">
        <authorList>
            <person name="Kjaerup R.B."/>
            <person name="Dalgaard T.S."/>
            <person name="Juul-Madsen H.R."/>
        </authorList>
    </citation>
    <scope>NUCLEOTIDE SEQUENCE [LARGE SCALE GENOMIC DNA]</scope>
    <source>
        <strain evidence="3 4">DSM 43904</strain>
    </source>
</reference>
<dbReference type="RefSeq" id="WP_088996283.1">
    <property type="nucleotide sequence ID" value="NZ_LT607750.1"/>
</dbReference>
<organism evidence="3 4">
    <name type="scientific">Micromonospora echinaurantiaca</name>
    <dbReference type="NCBI Taxonomy" id="47857"/>
    <lineage>
        <taxon>Bacteria</taxon>
        <taxon>Bacillati</taxon>
        <taxon>Actinomycetota</taxon>
        <taxon>Actinomycetes</taxon>
        <taxon>Micromonosporales</taxon>
        <taxon>Micromonosporaceae</taxon>
        <taxon>Micromonospora</taxon>
    </lineage>
</organism>
<evidence type="ECO:0000313" key="3">
    <source>
        <dbReference type="EMBL" id="SCG77229.1"/>
    </source>
</evidence>
<name>A0A1C5K3X8_9ACTN</name>
<dbReference type="NCBIfam" id="NF012200">
    <property type="entry name" value="choice_anch_D"/>
    <property type="match status" value="2"/>
</dbReference>
<protein>
    <recommendedName>
        <fullName evidence="5">Choice-of-anchor D domain-containing protein</fullName>
    </recommendedName>
</protein>